<dbReference type="PROSITE" id="PS50127">
    <property type="entry name" value="UBC_2"/>
    <property type="match status" value="1"/>
</dbReference>
<dbReference type="GO" id="GO:0016740">
    <property type="term" value="F:transferase activity"/>
    <property type="evidence" value="ECO:0007669"/>
    <property type="project" value="UniProtKB-KW"/>
</dbReference>
<reference evidence="7" key="1">
    <citation type="submission" date="2016-11" db="UniProtKB">
        <authorList>
            <consortium name="WormBaseParasite"/>
        </authorList>
    </citation>
    <scope>IDENTIFICATION</scope>
</reference>
<protein>
    <submittedName>
        <fullName evidence="7">UBIQUITIN_CONJUGAT_2 domain-containing protein</fullName>
    </submittedName>
</protein>
<dbReference type="GO" id="GO:0005524">
    <property type="term" value="F:ATP binding"/>
    <property type="evidence" value="ECO:0007669"/>
    <property type="project" value="UniProtKB-UniRule"/>
</dbReference>
<evidence type="ECO:0000313" key="7">
    <source>
        <dbReference type="WBParaSite" id="L893_g17660.t1"/>
    </source>
</evidence>
<dbReference type="Pfam" id="PF00179">
    <property type="entry name" value="UQ_con"/>
    <property type="match status" value="1"/>
</dbReference>
<sequence length="237" mass="25966">MDSSGVFPMTKNRGFVESGFLKVFDGERCRHSTAASAPGVLDVNDTSGCGWYDRLYFGYGYNLRHGLTGRHIMNGDSKCMSALSSALAHLAQDLKALRKDPPFGCTAAPSDDDMLSWDATITGPKGTPFEGGIFRLQLDFPPTYPQEAPLVSFVSKMFHPNIFSSGGVCLDMLKDKWSASYNVTAVLLAVQCLLEEPNTADPANFLAADMYDKNRIEFNKRVIETVEDSLLEHACDA</sequence>
<organism evidence="6 7">
    <name type="scientific">Steinernema glaseri</name>
    <dbReference type="NCBI Taxonomy" id="37863"/>
    <lineage>
        <taxon>Eukaryota</taxon>
        <taxon>Metazoa</taxon>
        <taxon>Ecdysozoa</taxon>
        <taxon>Nematoda</taxon>
        <taxon>Chromadorea</taxon>
        <taxon>Rhabditida</taxon>
        <taxon>Tylenchina</taxon>
        <taxon>Panagrolaimomorpha</taxon>
        <taxon>Strongyloidoidea</taxon>
        <taxon>Steinernematidae</taxon>
        <taxon>Steinernema</taxon>
    </lineage>
</organism>
<feature type="active site" description="Glycyl thioester intermediate" evidence="3">
    <location>
        <position position="169"/>
    </location>
</feature>
<proteinExistence type="inferred from homology"/>
<dbReference type="InterPro" id="IPR050113">
    <property type="entry name" value="Ub_conjugating_enzyme"/>
</dbReference>
<accession>A0A1I7YLL5</accession>
<evidence type="ECO:0000259" key="5">
    <source>
        <dbReference type="PROSITE" id="PS50127"/>
    </source>
</evidence>
<keyword evidence="2 4" id="KW-0833">Ubl conjugation pathway</keyword>
<evidence type="ECO:0000256" key="2">
    <source>
        <dbReference type="ARBA" id="ARBA00022786"/>
    </source>
</evidence>
<dbReference type="PANTHER" id="PTHR24067">
    <property type="entry name" value="UBIQUITIN-CONJUGATING ENZYME E2"/>
    <property type="match status" value="1"/>
</dbReference>
<dbReference type="Proteomes" id="UP000095287">
    <property type="component" value="Unplaced"/>
</dbReference>
<name>A0A1I7YLL5_9BILA</name>
<dbReference type="InterPro" id="IPR016135">
    <property type="entry name" value="UBQ-conjugating_enzyme/RWD"/>
</dbReference>
<keyword evidence="1" id="KW-0808">Transferase</keyword>
<dbReference type="AlphaFoldDB" id="A0A1I7YLL5"/>
<dbReference type="PROSITE" id="PS00183">
    <property type="entry name" value="UBC_1"/>
    <property type="match status" value="1"/>
</dbReference>
<dbReference type="InterPro" id="IPR000608">
    <property type="entry name" value="UBC"/>
</dbReference>
<feature type="domain" description="UBC core" evidence="5">
    <location>
        <begin position="85"/>
        <end position="231"/>
    </location>
</feature>
<evidence type="ECO:0000256" key="3">
    <source>
        <dbReference type="PROSITE-ProRule" id="PRU10133"/>
    </source>
</evidence>
<keyword evidence="6" id="KW-1185">Reference proteome</keyword>
<keyword evidence="4" id="KW-0067">ATP-binding</keyword>
<evidence type="ECO:0000256" key="4">
    <source>
        <dbReference type="RuleBase" id="RU362109"/>
    </source>
</evidence>
<dbReference type="SMART" id="SM00212">
    <property type="entry name" value="UBCc"/>
    <property type="match status" value="1"/>
</dbReference>
<evidence type="ECO:0000256" key="1">
    <source>
        <dbReference type="ARBA" id="ARBA00022679"/>
    </source>
</evidence>
<evidence type="ECO:0000313" key="6">
    <source>
        <dbReference type="Proteomes" id="UP000095287"/>
    </source>
</evidence>
<dbReference type="SUPFAM" id="SSF54495">
    <property type="entry name" value="UBC-like"/>
    <property type="match status" value="1"/>
</dbReference>
<keyword evidence="4" id="KW-0547">Nucleotide-binding</keyword>
<comment type="similarity">
    <text evidence="4">Belongs to the ubiquitin-conjugating enzyme family.</text>
</comment>
<dbReference type="WBParaSite" id="L893_g17660.t1">
    <property type="protein sequence ID" value="L893_g17660.t1"/>
    <property type="gene ID" value="L893_g17660"/>
</dbReference>
<dbReference type="Gene3D" id="3.10.110.10">
    <property type="entry name" value="Ubiquitin Conjugating Enzyme"/>
    <property type="match status" value="1"/>
</dbReference>
<dbReference type="GO" id="GO:0032446">
    <property type="term" value="P:protein modification by small protein conjugation"/>
    <property type="evidence" value="ECO:0007669"/>
    <property type="project" value="UniProtKB-ARBA"/>
</dbReference>
<dbReference type="InterPro" id="IPR023313">
    <property type="entry name" value="UBQ-conjugating_AS"/>
</dbReference>